<evidence type="ECO:0000313" key="6">
    <source>
        <dbReference type="Proteomes" id="UP000217221"/>
    </source>
</evidence>
<dbReference type="KEGG" id="plim:PHILAsVB114_01940"/>
<organism evidence="5 6">
    <name type="scientific">Candidatus Planktophila limnetica</name>
    <dbReference type="NCBI Taxonomy" id="573600"/>
    <lineage>
        <taxon>Bacteria</taxon>
        <taxon>Bacillati</taxon>
        <taxon>Actinomycetota</taxon>
        <taxon>Actinomycetes</taxon>
        <taxon>Candidatus Nanopelagicales</taxon>
        <taxon>Candidatus Nanopelagicaceae</taxon>
        <taxon>Candidatus Planktophila</taxon>
    </lineage>
</organism>
<dbReference type="Proteomes" id="UP000217221">
    <property type="component" value="Chromosome"/>
</dbReference>
<dbReference type="GO" id="GO:0016491">
    <property type="term" value="F:oxidoreductase activity"/>
    <property type="evidence" value="ECO:0007669"/>
    <property type="project" value="InterPro"/>
</dbReference>
<dbReference type="InterPro" id="IPR036188">
    <property type="entry name" value="FAD/NAD-bd_sf"/>
</dbReference>
<dbReference type="GO" id="GO:0005829">
    <property type="term" value="C:cytosol"/>
    <property type="evidence" value="ECO:0007669"/>
    <property type="project" value="TreeGrafter"/>
</dbReference>
<dbReference type="SUPFAM" id="SSF51905">
    <property type="entry name" value="FAD/NAD(P)-binding domain"/>
    <property type="match status" value="1"/>
</dbReference>
<name>A0A249LES3_9ACTN</name>
<dbReference type="PANTHER" id="PTHR10668">
    <property type="entry name" value="PHYTOENE DEHYDROGENASE"/>
    <property type="match status" value="1"/>
</dbReference>
<dbReference type="InterPro" id="IPR002937">
    <property type="entry name" value="Amino_oxidase"/>
</dbReference>
<dbReference type="EMBL" id="CP016782">
    <property type="protein sequence ID" value="ASY27434.1"/>
    <property type="molecule type" value="Genomic_DNA"/>
</dbReference>
<comment type="function">
    <text evidence="1">Probable oxidoreductase that may play a role as regulator of mitochondrial function.</text>
</comment>
<dbReference type="PANTHER" id="PTHR10668:SF103">
    <property type="entry name" value="PYRIDINE NUCLEOTIDE-DISULFIDE OXIDOREDUCTASE DOMAIN-CONTAINING PROTEIN 2"/>
    <property type="match status" value="1"/>
</dbReference>
<sequence length="509" mass="55569">MKYDVIVMGAGHNGLVAAAYLAKAGKSVLMLEAAQEIGGATASVRAFTEYDALLSRYSYLVALLPDQIVKDLGLNFKTISREVSSFTPYKKDGRDLGLHISRVWDKQTEESFIELTGSSDEGIAWQKFYSEVEKFAQKMAPTFLEPLRTRSQMKALIAQDKTWEYLVEKPMAQIIGSTFKDDLVQGVVLTDALIGTFVSANSIQANICFLYHLMGNGTGEWKVPHGGMVALVNELERVVRSHGVDIKTNSEITKISTDAHGVTVQTVMGESFTAEYLLSNAAPAHLDRLRGKNSESSLSGSQLKINMLLRKLPRLKSGADPARAFSGTFHINESYSELEDAYVTAKNGEIPKHAPSEMYCHTLTDPSILSEELAHKGFHTLTLFGLHTPAELFEKDPEAAKKVAAQRCLDALNSYLLDPIESVLALNSDGSMCIEIKSPLDLEKDVRLPGGNIFHRDLTFPFKEEESSQIWGVETDDPRILICGAGAQRGGGVSGIPGHNAAMAVLAKG</sequence>
<keyword evidence="6" id="KW-1185">Reference proteome</keyword>
<evidence type="ECO:0000256" key="1">
    <source>
        <dbReference type="ARBA" id="ARBA00037217"/>
    </source>
</evidence>
<comment type="subunit">
    <text evidence="2">Interacts with COX5B; this interaction may contribute to localize PYROXD2 to the inner face of the inner mitochondrial membrane.</text>
</comment>
<evidence type="ECO:0000313" key="5">
    <source>
        <dbReference type="EMBL" id="ASY27434.1"/>
    </source>
</evidence>
<evidence type="ECO:0000256" key="3">
    <source>
        <dbReference type="ARBA" id="ARBA00040298"/>
    </source>
</evidence>
<feature type="domain" description="Amine oxidase" evidence="4">
    <location>
        <begin position="14"/>
        <end position="288"/>
    </location>
</feature>
<accession>A0A249LES3</accession>
<dbReference type="RefSeq" id="WP_204246817.1">
    <property type="nucleotide sequence ID" value="NZ_CP016782.1"/>
</dbReference>
<evidence type="ECO:0000256" key="2">
    <source>
        <dbReference type="ARBA" id="ARBA00038825"/>
    </source>
</evidence>
<proteinExistence type="predicted"/>
<reference evidence="5 6" key="1">
    <citation type="submission" date="2016-07" db="EMBL/GenBank/DDBJ databases">
        <title>High microdiversification within the ubiquitous acI lineage of Actinobacteria.</title>
        <authorList>
            <person name="Neuenschwander S.M."/>
            <person name="Salcher M."/>
            <person name="Ghai R."/>
            <person name="Pernthaler J."/>
        </authorList>
    </citation>
    <scope>NUCLEOTIDE SEQUENCE [LARGE SCALE GENOMIC DNA]</scope>
    <source>
        <strain evidence="5">MMS-VB-114</strain>
    </source>
</reference>
<protein>
    <recommendedName>
        <fullName evidence="3">Pyridine nucleotide-disulfide oxidoreductase domain-containing protein 2</fullName>
    </recommendedName>
</protein>
<dbReference type="Pfam" id="PF01593">
    <property type="entry name" value="Amino_oxidase"/>
    <property type="match status" value="1"/>
</dbReference>
<gene>
    <name evidence="5" type="ORF">PHILAsVB114_01940</name>
</gene>
<dbReference type="AlphaFoldDB" id="A0A249LES3"/>
<dbReference type="Gene3D" id="3.50.50.60">
    <property type="entry name" value="FAD/NAD(P)-binding domain"/>
    <property type="match status" value="2"/>
</dbReference>
<evidence type="ECO:0000259" key="4">
    <source>
        <dbReference type="Pfam" id="PF01593"/>
    </source>
</evidence>